<proteinExistence type="predicted"/>
<name>A0A1I8EFF1_WUCBA</name>
<protein>
    <submittedName>
        <fullName evidence="1">Uncharacterized protein</fullName>
    </submittedName>
</protein>
<sequence>MMCINTVIVRKHFHNGFNGGLLTEGNMSRMESARYIGLYPNSVRDLVGLVYRYSVCLFCISEKKTNSRGYKPHCEIAEMEMITIDKDIFLILGWRLTDYSGWNNSRKIKR</sequence>
<dbReference type="AlphaFoldDB" id="A0A1I8EFF1"/>
<organism evidence="1">
    <name type="scientific">Wuchereria bancrofti</name>
    <dbReference type="NCBI Taxonomy" id="6293"/>
    <lineage>
        <taxon>Eukaryota</taxon>
        <taxon>Metazoa</taxon>
        <taxon>Ecdysozoa</taxon>
        <taxon>Nematoda</taxon>
        <taxon>Chromadorea</taxon>
        <taxon>Rhabditida</taxon>
        <taxon>Spirurina</taxon>
        <taxon>Spiruromorpha</taxon>
        <taxon>Filarioidea</taxon>
        <taxon>Onchocercidae</taxon>
        <taxon>Wuchereria</taxon>
    </lineage>
</organism>
<evidence type="ECO:0000313" key="1">
    <source>
        <dbReference type="WBParaSite" id="maker-PairedContig_1838-snap-gene-1.39-mRNA-1"/>
    </source>
</evidence>
<reference evidence="1" key="1">
    <citation type="submission" date="2016-11" db="UniProtKB">
        <authorList>
            <consortium name="WormBaseParasite"/>
        </authorList>
    </citation>
    <scope>IDENTIFICATION</scope>
    <source>
        <strain evidence="1">pt0022</strain>
    </source>
</reference>
<dbReference type="WBParaSite" id="maker-PairedContig_1838-snap-gene-1.39-mRNA-1">
    <property type="protein sequence ID" value="maker-PairedContig_1838-snap-gene-1.39-mRNA-1"/>
    <property type="gene ID" value="maker-PairedContig_1838-snap-gene-1.39"/>
</dbReference>
<accession>A0A1I8EFF1</accession>